<dbReference type="Pfam" id="PF01872">
    <property type="entry name" value="RibD_C"/>
    <property type="match status" value="1"/>
</dbReference>
<dbReference type="EMBL" id="NPKJ01000073">
    <property type="protein sequence ID" value="PAQ05294.1"/>
    <property type="molecule type" value="Genomic_DNA"/>
</dbReference>
<dbReference type="PANTHER" id="PTHR38011:SF2">
    <property type="entry name" value="BIFUNCTIONAL DEAMINASE-REDUCTASE DOMAIN PROTEIN"/>
    <property type="match status" value="1"/>
</dbReference>
<comment type="caution">
    <text evidence="2">The sequence shown here is derived from an EMBL/GenBank/DDBJ whole genome shotgun (WGS) entry which is preliminary data.</text>
</comment>
<feature type="domain" description="Bacterial bifunctional deaminase-reductase C-terminal" evidence="1">
    <location>
        <begin position="2"/>
        <end position="169"/>
    </location>
</feature>
<evidence type="ECO:0000313" key="2">
    <source>
        <dbReference type="EMBL" id="PAQ05294.1"/>
    </source>
</evidence>
<dbReference type="RefSeq" id="WP_095496186.1">
    <property type="nucleotide sequence ID" value="NZ_NPKJ01000073.1"/>
</dbReference>
<dbReference type="GO" id="GO:0008703">
    <property type="term" value="F:5-amino-6-(5-phosphoribosylamino)uracil reductase activity"/>
    <property type="evidence" value="ECO:0007669"/>
    <property type="project" value="InterPro"/>
</dbReference>
<dbReference type="SUPFAM" id="SSF53597">
    <property type="entry name" value="Dihydrofolate reductase-like"/>
    <property type="match status" value="1"/>
</dbReference>
<dbReference type="InterPro" id="IPR002734">
    <property type="entry name" value="RibDG_C"/>
</dbReference>
<accession>A0A271LB23</accession>
<dbReference type="Proteomes" id="UP000216442">
    <property type="component" value="Unassembled WGS sequence"/>
</dbReference>
<organism evidence="2 3">
    <name type="scientific">Mesorhizobium temperatum</name>
    <dbReference type="NCBI Taxonomy" id="241416"/>
    <lineage>
        <taxon>Bacteria</taxon>
        <taxon>Pseudomonadati</taxon>
        <taxon>Pseudomonadota</taxon>
        <taxon>Alphaproteobacteria</taxon>
        <taxon>Hyphomicrobiales</taxon>
        <taxon>Phyllobacteriaceae</taxon>
        <taxon>Mesorhizobium</taxon>
    </lineage>
</organism>
<evidence type="ECO:0000313" key="3">
    <source>
        <dbReference type="Proteomes" id="UP000216442"/>
    </source>
</evidence>
<evidence type="ECO:0000259" key="1">
    <source>
        <dbReference type="Pfam" id="PF01872"/>
    </source>
</evidence>
<dbReference type="AlphaFoldDB" id="A0A271LB23"/>
<dbReference type="InterPro" id="IPR024072">
    <property type="entry name" value="DHFR-like_dom_sf"/>
</dbReference>
<dbReference type="InterPro" id="IPR050765">
    <property type="entry name" value="Riboflavin_Biosynth_HTPR"/>
</dbReference>
<name>A0A271LB23_9HYPH</name>
<gene>
    <name evidence="2" type="ORF">CIT26_31360</name>
</gene>
<keyword evidence="3" id="KW-1185">Reference proteome</keyword>
<proteinExistence type="predicted"/>
<dbReference type="GO" id="GO:0009231">
    <property type="term" value="P:riboflavin biosynthetic process"/>
    <property type="evidence" value="ECO:0007669"/>
    <property type="project" value="InterPro"/>
</dbReference>
<sequence length="186" mass="20338">MRKLIITEFISIDGIAEVEKLPGVTWNDEMQRFKEDELADSGAMLLGRTTYEIFAGSWPNETGDFADRFNALPKYVASTSLRALDWKPAELLKGALPDAVRELKQGSGGNIYVHGSLSIAQQLLRHGLVDRIRLLSYPGAVGQGKPLFPPGEPVPLELISVTPFSNGVVALEYAPVTGKSDEGERR</sequence>
<dbReference type="PANTHER" id="PTHR38011">
    <property type="entry name" value="DIHYDROFOLATE REDUCTASE FAMILY PROTEIN (AFU_ORTHOLOGUE AFUA_8G06820)"/>
    <property type="match status" value="1"/>
</dbReference>
<dbReference type="Gene3D" id="3.40.430.10">
    <property type="entry name" value="Dihydrofolate Reductase, subunit A"/>
    <property type="match status" value="1"/>
</dbReference>
<protein>
    <submittedName>
        <fullName evidence="2">Deaminase</fullName>
    </submittedName>
</protein>
<reference evidence="2 3" key="1">
    <citation type="submission" date="2017-08" db="EMBL/GenBank/DDBJ databases">
        <title>Mesorhizobium wenxinae sp. nov., a novel rhizobial species isolated from root nodules of chickpea (Cicer arietinum L.).</title>
        <authorList>
            <person name="Zhang J."/>
        </authorList>
    </citation>
    <scope>NUCLEOTIDE SEQUENCE [LARGE SCALE GENOMIC DNA]</scope>
    <source>
        <strain evidence="2 3">SDW018</strain>
    </source>
</reference>
<dbReference type="OrthoDB" id="7342392at2"/>